<dbReference type="EMBL" id="VXIV02003514">
    <property type="protein sequence ID" value="KAF6016551.1"/>
    <property type="molecule type" value="Genomic_DNA"/>
</dbReference>
<organism evidence="2 3">
    <name type="scientific">Bugula neritina</name>
    <name type="common">Brown bryozoan</name>
    <name type="synonym">Sertularia neritina</name>
    <dbReference type="NCBI Taxonomy" id="10212"/>
    <lineage>
        <taxon>Eukaryota</taxon>
        <taxon>Metazoa</taxon>
        <taxon>Spiralia</taxon>
        <taxon>Lophotrochozoa</taxon>
        <taxon>Bryozoa</taxon>
        <taxon>Gymnolaemata</taxon>
        <taxon>Cheilostomatida</taxon>
        <taxon>Flustrina</taxon>
        <taxon>Buguloidea</taxon>
        <taxon>Bugulidae</taxon>
        <taxon>Bugula</taxon>
    </lineage>
</organism>
<dbReference type="Proteomes" id="UP000593567">
    <property type="component" value="Unassembled WGS sequence"/>
</dbReference>
<evidence type="ECO:0000313" key="3">
    <source>
        <dbReference type="Proteomes" id="UP000593567"/>
    </source>
</evidence>
<evidence type="ECO:0000256" key="1">
    <source>
        <dbReference type="SAM" id="MobiDB-lite"/>
    </source>
</evidence>
<accession>A0A7J7IT25</accession>
<keyword evidence="3" id="KW-1185">Reference proteome</keyword>
<comment type="caution">
    <text evidence="2">The sequence shown here is derived from an EMBL/GenBank/DDBJ whole genome shotgun (WGS) entry which is preliminary data.</text>
</comment>
<sequence>MHLLDLAVNNCWLIHRAADPANKPVQLFDYRFLMGEQLLATAVADSTCSDTDDGGTKRRESTSAATNQLQQK</sequence>
<dbReference type="AlphaFoldDB" id="A0A7J7IT25"/>
<reference evidence="2" key="1">
    <citation type="submission" date="2020-06" db="EMBL/GenBank/DDBJ databases">
        <title>Draft genome of Bugula neritina, a colonial animal packing powerful symbionts and potential medicines.</title>
        <authorList>
            <person name="Rayko M."/>
        </authorList>
    </citation>
    <scope>NUCLEOTIDE SEQUENCE [LARGE SCALE GENOMIC DNA]</scope>
    <source>
        <strain evidence="2">Kwan_BN1</strain>
    </source>
</reference>
<proteinExistence type="predicted"/>
<dbReference type="OrthoDB" id="123207at2759"/>
<feature type="compositionally biased region" description="Polar residues" evidence="1">
    <location>
        <begin position="62"/>
        <end position="72"/>
    </location>
</feature>
<name>A0A7J7IT25_BUGNE</name>
<protein>
    <submittedName>
        <fullName evidence="2">Uncharacterized protein</fullName>
    </submittedName>
</protein>
<gene>
    <name evidence="2" type="ORF">EB796_025144</name>
</gene>
<feature type="region of interest" description="Disordered" evidence="1">
    <location>
        <begin position="46"/>
        <end position="72"/>
    </location>
</feature>
<evidence type="ECO:0000313" key="2">
    <source>
        <dbReference type="EMBL" id="KAF6016551.1"/>
    </source>
</evidence>